<dbReference type="EMBL" id="VSSQ01001163">
    <property type="protein sequence ID" value="MPM05759.1"/>
    <property type="molecule type" value="Genomic_DNA"/>
</dbReference>
<feature type="domain" description="TadE-like" evidence="2">
    <location>
        <begin position="8"/>
        <end position="50"/>
    </location>
</feature>
<accession>A0A644WQ00</accession>
<keyword evidence="1" id="KW-0812">Transmembrane</keyword>
<feature type="transmembrane region" description="Helical" evidence="1">
    <location>
        <begin position="12"/>
        <end position="35"/>
    </location>
</feature>
<evidence type="ECO:0000313" key="3">
    <source>
        <dbReference type="EMBL" id="MPM05759.1"/>
    </source>
</evidence>
<keyword evidence="1" id="KW-1133">Transmembrane helix</keyword>
<organism evidence="3">
    <name type="scientific">bioreactor metagenome</name>
    <dbReference type="NCBI Taxonomy" id="1076179"/>
    <lineage>
        <taxon>unclassified sequences</taxon>
        <taxon>metagenomes</taxon>
        <taxon>ecological metagenomes</taxon>
    </lineage>
</organism>
<reference evidence="3" key="1">
    <citation type="submission" date="2019-08" db="EMBL/GenBank/DDBJ databases">
        <authorList>
            <person name="Kucharzyk K."/>
            <person name="Murdoch R.W."/>
            <person name="Higgins S."/>
            <person name="Loffler F."/>
        </authorList>
    </citation>
    <scope>NUCLEOTIDE SEQUENCE</scope>
</reference>
<dbReference type="AlphaFoldDB" id="A0A644WQ00"/>
<comment type="caution">
    <text evidence="3">The sequence shown here is derived from an EMBL/GenBank/DDBJ whole genome shotgun (WGS) entry which is preliminary data.</text>
</comment>
<evidence type="ECO:0000256" key="1">
    <source>
        <dbReference type="SAM" id="Phobius"/>
    </source>
</evidence>
<proteinExistence type="predicted"/>
<name>A0A644WQ00_9ZZZZ</name>
<gene>
    <name evidence="3" type="ORF">SDC9_52054</name>
</gene>
<protein>
    <recommendedName>
        <fullName evidence="2">TadE-like domain-containing protein</fullName>
    </recommendedName>
</protein>
<keyword evidence="1" id="KW-0472">Membrane</keyword>
<evidence type="ECO:0000259" key="2">
    <source>
        <dbReference type="Pfam" id="PF07811"/>
    </source>
</evidence>
<sequence length="130" mass="13790">MRLKSEKGQAMVEFALVLPLLILLLCAIIDVGWIFGNQLLANNAAREAARYTAVHYYDSSTDNDTSIAAGIVAARAPTLVTPIITLSKSVSGNEITVSVSSQVTIPSPLLSSLFAGGEYMVAAQCTMKLE</sequence>
<dbReference type="Pfam" id="PF07811">
    <property type="entry name" value="TadE"/>
    <property type="match status" value="1"/>
</dbReference>
<dbReference type="InterPro" id="IPR012495">
    <property type="entry name" value="TadE-like_dom"/>
</dbReference>